<sequence length="89" mass="9877">MPIYEYQCEECNEVTEALQKFSDDPLEKCPHCGGHMHKVMSLNAFHLKGSGWYVTDYKGKNSSTNASGDSKGEKASKTETKPKAEKSSD</sequence>
<name>A0A0D2JR13_9BACT</name>
<accession>A0A0D2JR13</accession>
<dbReference type="PANTHER" id="PTHR34404:SF2">
    <property type="entry name" value="CONSERVED SERINE RICH PROTEIN"/>
    <property type="match status" value="1"/>
</dbReference>
<feature type="domain" description="Putative regulatory protein FmdB zinc ribbon" evidence="2">
    <location>
        <begin position="1"/>
        <end position="41"/>
    </location>
</feature>
<dbReference type="InParanoid" id="A0A0D2JR13"/>
<dbReference type="Proteomes" id="UP000032233">
    <property type="component" value="Unassembled WGS sequence"/>
</dbReference>
<dbReference type="OrthoDB" id="9813321at2"/>
<dbReference type="EMBL" id="AZAC01000037">
    <property type="protein sequence ID" value="KIX11925.1"/>
    <property type="molecule type" value="Genomic_DNA"/>
</dbReference>
<evidence type="ECO:0000313" key="3">
    <source>
        <dbReference type="EMBL" id="KIX11925.1"/>
    </source>
</evidence>
<dbReference type="AlphaFoldDB" id="A0A0D2JR13"/>
<dbReference type="SMART" id="SM00834">
    <property type="entry name" value="CxxC_CXXC_SSSS"/>
    <property type="match status" value="1"/>
</dbReference>
<dbReference type="InterPro" id="IPR013429">
    <property type="entry name" value="Regulatory_FmdB_Zinc_ribbon"/>
</dbReference>
<dbReference type="Pfam" id="PF09723">
    <property type="entry name" value="Zn_ribbon_8"/>
    <property type="match status" value="1"/>
</dbReference>
<proteinExistence type="predicted"/>
<feature type="region of interest" description="Disordered" evidence="1">
    <location>
        <begin position="59"/>
        <end position="89"/>
    </location>
</feature>
<dbReference type="NCBIfam" id="TIGR02605">
    <property type="entry name" value="CxxC_CxxC_SSSS"/>
    <property type="match status" value="1"/>
</dbReference>
<evidence type="ECO:0000313" key="4">
    <source>
        <dbReference type="Proteomes" id="UP000032233"/>
    </source>
</evidence>
<dbReference type="PANTHER" id="PTHR34404">
    <property type="entry name" value="REGULATORY PROTEIN, FMDB FAMILY"/>
    <property type="match status" value="1"/>
</dbReference>
<comment type="caution">
    <text evidence="3">The sequence shown here is derived from an EMBL/GenBank/DDBJ whole genome shotgun (WGS) entry which is preliminary data.</text>
</comment>
<evidence type="ECO:0000259" key="2">
    <source>
        <dbReference type="SMART" id="SM00834"/>
    </source>
</evidence>
<reference evidence="3 4" key="1">
    <citation type="submission" date="2013-11" db="EMBL/GenBank/DDBJ databases">
        <title>Metagenomic analysis of a methanogenic consortium involved in long chain n-alkane degradation.</title>
        <authorList>
            <person name="Davidova I.A."/>
            <person name="Callaghan A.V."/>
            <person name="Wawrik B."/>
            <person name="Pruitt S."/>
            <person name="Marks C."/>
            <person name="Duncan K.E."/>
            <person name="Suflita J.M."/>
        </authorList>
    </citation>
    <scope>NUCLEOTIDE SEQUENCE [LARGE SCALE GENOMIC DNA]</scope>
    <source>
        <strain evidence="3 4">SPR</strain>
    </source>
</reference>
<organism evidence="3 4">
    <name type="scientific">Dethiosulfatarculus sandiegensis</name>
    <dbReference type="NCBI Taxonomy" id="1429043"/>
    <lineage>
        <taxon>Bacteria</taxon>
        <taxon>Pseudomonadati</taxon>
        <taxon>Thermodesulfobacteriota</taxon>
        <taxon>Desulfarculia</taxon>
        <taxon>Desulfarculales</taxon>
        <taxon>Desulfarculaceae</taxon>
        <taxon>Dethiosulfatarculus</taxon>
    </lineage>
</organism>
<feature type="compositionally biased region" description="Basic and acidic residues" evidence="1">
    <location>
        <begin position="70"/>
        <end position="89"/>
    </location>
</feature>
<dbReference type="RefSeq" id="WP_044351278.1">
    <property type="nucleotide sequence ID" value="NZ_AZAC01000037.1"/>
</dbReference>
<evidence type="ECO:0000256" key="1">
    <source>
        <dbReference type="SAM" id="MobiDB-lite"/>
    </source>
</evidence>
<protein>
    <submittedName>
        <fullName evidence="3">FmdB family transcriptional regulator</fullName>
    </submittedName>
</protein>
<gene>
    <name evidence="3" type="ORF">X474_21585</name>
</gene>
<keyword evidence="4" id="KW-1185">Reference proteome</keyword>